<dbReference type="Proteomes" id="UP000838324">
    <property type="component" value="Unassembled WGS sequence"/>
</dbReference>
<comment type="caution">
    <text evidence="5">The sequence shown here is derived from an EMBL/GenBank/DDBJ whole genome shotgun (WGS) entry which is preliminary data.</text>
</comment>
<dbReference type="PANTHER" id="PTHR35790:SF4">
    <property type="entry name" value="HTH-TYPE TRANSCRIPTIONAL REGULATOR PCHR"/>
    <property type="match status" value="1"/>
</dbReference>
<keyword evidence="1" id="KW-0805">Transcription regulation</keyword>
<dbReference type="InterPro" id="IPR052067">
    <property type="entry name" value="Metal_resp_HTH_trans_reg"/>
</dbReference>
<dbReference type="SMART" id="SM00347">
    <property type="entry name" value="HTH_MARR"/>
    <property type="match status" value="1"/>
</dbReference>
<dbReference type="InterPro" id="IPR036390">
    <property type="entry name" value="WH_DNA-bd_sf"/>
</dbReference>
<evidence type="ECO:0000313" key="5">
    <source>
        <dbReference type="EMBL" id="CAH1222679.1"/>
    </source>
</evidence>
<evidence type="ECO:0000313" key="6">
    <source>
        <dbReference type="Proteomes" id="UP000838324"/>
    </source>
</evidence>
<dbReference type="SUPFAM" id="SSF46785">
    <property type="entry name" value="Winged helix' DNA-binding domain"/>
    <property type="match status" value="1"/>
</dbReference>
<dbReference type="EMBL" id="CAKMMG010000012">
    <property type="protein sequence ID" value="CAH1222679.1"/>
    <property type="molecule type" value="Genomic_DNA"/>
</dbReference>
<dbReference type="Gene3D" id="1.10.10.10">
    <property type="entry name" value="Winged helix-like DNA-binding domain superfamily/Winged helix DNA-binding domain"/>
    <property type="match status" value="1"/>
</dbReference>
<feature type="domain" description="HTH marR-type" evidence="4">
    <location>
        <begin position="57"/>
        <end position="158"/>
    </location>
</feature>
<reference evidence="5" key="1">
    <citation type="submission" date="2022-01" db="EMBL/GenBank/DDBJ databases">
        <authorList>
            <person name="Criscuolo A."/>
        </authorList>
    </citation>
    <scope>NUCLEOTIDE SEQUENCE</scope>
    <source>
        <strain evidence="5">CIP111892</strain>
    </source>
</reference>
<accession>A0ABN8GYY0</accession>
<evidence type="ECO:0000256" key="3">
    <source>
        <dbReference type="ARBA" id="ARBA00023163"/>
    </source>
</evidence>
<dbReference type="RefSeq" id="WP_236337036.1">
    <property type="nucleotide sequence ID" value="NZ_CAKMMG010000012.1"/>
</dbReference>
<keyword evidence="2" id="KW-0238">DNA-binding</keyword>
<dbReference type="InterPro" id="IPR036388">
    <property type="entry name" value="WH-like_DNA-bd_sf"/>
</dbReference>
<evidence type="ECO:0000259" key="4">
    <source>
        <dbReference type="SMART" id="SM00347"/>
    </source>
</evidence>
<gene>
    <name evidence="5" type="ORF">PAECIP111892_05169</name>
</gene>
<organism evidence="5 6">
    <name type="scientific">Paenibacillus auburnensis</name>
    <dbReference type="NCBI Taxonomy" id="2905649"/>
    <lineage>
        <taxon>Bacteria</taxon>
        <taxon>Bacillati</taxon>
        <taxon>Bacillota</taxon>
        <taxon>Bacilli</taxon>
        <taxon>Bacillales</taxon>
        <taxon>Paenibacillaceae</taxon>
        <taxon>Paenibacillus</taxon>
    </lineage>
</organism>
<protein>
    <recommendedName>
        <fullName evidence="4">HTH marR-type domain-containing protein</fullName>
    </recommendedName>
</protein>
<name>A0ABN8GYY0_9BACL</name>
<keyword evidence="3" id="KW-0804">Transcription</keyword>
<dbReference type="PANTHER" id="PTHR35790">
    <property type="entry name" value="HTH-TYPE TRANSCRIPTIONAL REGULATOR PCHR"/>
    <property type="match status" value="1"/>
</dbReference>
<proteinExistence type="predicted"/>
<evidence type="ECO:0000256" key="2">
    <source>
        <dbReference type="ARBA" id="ARBA00023125"/>
    </source>
</evidence>
<dbReference type="InterPro" id="IPR000835">
    <property type="entry name" value="HTH_MarR-typ"/>
</dbReference>
<sequence>MLEASGNTNTEPGNSRKEMLIARLMQAVTKLQRRFQNDDDEEREWMIRHCSNPAVIEFLKESTVMMLHVIDAIGQLEPVNGASISKEFGIPKGSISKITRRLLDRGIILTELLPGNKKEVLFRITPLGQEIFTLHQALHKQMDVGIHLFLERYSENELLFFTRGIEDTAEVSWTDPESIAARFTAVKHLPEDTESFTARDSAELHEITAMLRKLDARSLRKAKTILEDVFFKVY</sequence>
<evidence type="ECO:0000256" key="1">
    <source>
        <dbReference type="ARBA" id="ARBA00023015"/>
    </source>
</evidence>
<keyword evidence="6" id="KW-1185">Reference proteome</keyword>